<gene>
    <name evidence="2" type="ordered locus">Sfla_6006</name>
</gene>
<feature type="domain" description="DinB-like" evidence="1">
    <location>
        <begin position="39"/>
        <end position="194"/>
    </location>
</feature>
<reference evidence="2 3" key="1">
    <citation type="submission" date="2011-01" db="EMBL/GenBank/DDBJ databases">
        <title>Complete sequence of chromosome of Streptomyces flavogriseus ATCC 33331.</title>
        <authorList>
            <consortium name="US DOE Joint Genome Institute"/>
            <person name="Lucas S."/>
            <person name="Copeland A."/>
            <person name="Lapidus A."/>
            <person name="Cheng J.-F."/>
            <person name="Goodwin L."/>
            <person name="Pitluck S."/>
            <person name="Davenport K."/>
            <person name="Detter J.C."/>
            <person name="Han C."/>
            <person name="Tapia R."/>
            <person name="Land M."/>
            <person name="Hauser L."/>
            <person name="Kyrpides N."/>
            <person name="Ivanova N."/>
            <person name="Ovchinnikova G."/>
            <person name="Pagani I."/>
            <person name="Brumm P."/>
            <person name="Mead D."/>
            <person name="Woyke T."/>
        </authorList>
    </citation>
    <scope>NUCLEOTIDE SEQUENCE [LARGE SCALE GENOMIC DNA]</scope>
    <source>
        <strain evidence="3">ATCC 33331 / IAF-45CD</strain>
    </source>
</reference>
<dbReference type="OrthoDB" id="5022306at2"/>
<dbReference type="EMBL" id="CP002475">
    <property type="protein sequence ID" value="ADW07392.1"/>
    <property type="molecule type" value="Genomic_DNA"/>
</dbReference>
<evidence type="ECO:0000313" key="3">
    <source>
        <dbReference type="Proteomes" id="UP000002066"/>
    </source>
</evidence>
<dbReference type="KEGG" id="sfa:Sfla_6006"/>
<dbReference type="AlphaFoldDB" id="A0A8D4BE36"/>
<dbReference type="InterPro" id="IPR034660">
    <property type="entry name" value="DinB/YfiT-like"/>
</dbReference>
<organism evidence="2 3">
    <name type="scientific">Streptomyces pratensis (strain ATCC 33331 / IAF-45CD)</name>
    <dbReference type="NCBI Taxonomy" id="591167"/>
    <lineage>
        <taxon>Bacteria</taxon>
        <taxon>Bacillati</taxon>
        <taxon>Actinomycetota</taxon>
        <taxon>Actinomycetes</taxon>
        <taxon>Kitasatosporales</taxon>
        <taxon>Streptomycetaceae</taxon>
        <taxon>Streptomyces</taxon>
    </lineage>
</organism>
<proteinExistence type="predicted"/>
<evidence type="ECO:0000313" key="2">
    <source>
        <dbReference type="EMBL" id="ADW07392.1"/>
    </source>
</evidence>
<sequence>MSVPARLTPLLDQFDWACERLGNRLAGPFVDSGNGTEVAAPALTDEEYLWEPVPDCWSVRRRVAGPGPGATFLTGAGAWGRDTAPFPHPTPPPFTTLAWRLSHLAEMLALRADHTAGGHSMTREDYRVAGDAAEALADFAASAAAWRAALAGADDAALDTVGYCTYPYGSDPEDAFLSTVWWVNQEVLHHGAEIALLRDLYRARRGQA</sequence>
<accession>A0A8D4BE36</accession>
<protein>
    <recommendedName>
        <fullName evidence="1">DinB-like domain-containing protein</fullName>
    </recommendedName>
</protein>
<evidence type="ECO:0000259" key="1">
    <source>
        <dbReference type="Pfam" id="PF12867"/>
    </source>
</evidence>
<dbReference type="Proteomes" id="UP000002066">
    <property type="component" value="Chromosome"/>
</dbReference>
<dbReference type="SUPFAM" id="SSF109854">
    <property type="entry name" value="DinB/YfiT-like putative metalloenzymes"/>
    <property type="match status" value="1"/>
</dbReference>
<dbReference type="Pfam" id="PF12867">
    <property type="entry name" value="DinB_2"/>
    <property type="match status" value="1"/>
</dbReference>
<dbReference type="Gene3D" id="1.20.120.450">
    <property type="entry name" value="dinb family like domain"/>
    <property type="match status" value="1"/>
</dbReference>
<name>A0A8D4BE36_STRFA</name>
<dbReference type="InterPro" id="IPR024775">
    <property type="entry name" value="DinB-like"/>
</dbReference>